<dbReference type="AlphaFoldDB" id="A0A645A5F9"/>
<reference evidence="1" key="1">
    <citation type="submission" date="2019-08" db="EMBL/GenBank/DDBJ databases">
        <authorList>
            <person name="Kucharzyk K."/>
            <person name="Murdoch R.W."/>
            <person name="Higgins S."/>
            <person name="Loffler F."/>
        </authorList>
    </citation>
    <scope>NUCLEOTIDE SEQUENCE</scope>
</reference>
<sequence length="35" mass="3964">MAEVIGRLSTQISMEDKARLDVEYNDILNKLRALG</sequence>
<accession>A0A645A5F9</accession>
<protein>
    <submittedName>
        <fullName evidence="1">Uncharacterized protein</fullName>
    </submittedName>
</protein>
<name>A0A645A5F9_9ZZZZ</name>
<dbReference type="EMBL" id="VSSQ01012048">
    <property type="protein sequence ID" value="MPM48317.1"/>
    <property type="molecule type" value="Genomic_DNA"/>
</dbReference>
<comment type="caution">
    <text evidence="1">The sequence shown here is derived from an EMBL/GenBank/DDBJ whole genome shotgun (WGS) entry which is preliminary data.</text>
</comment>
<proteinExistence type="predicted"/>
<gene>
    <name evidence="1" type="ORF">SDC9_95041</name>
</gene>
<organism evidence="1">
    <name type="scientific">bioreactor metagenome</name>
    <dbReference type="NCBI Taxonomy" id="1076179"/>
    <lineage>
        <taxon>unclassified sequences</taxon>
        <taxon>metagenomes</taxon>
        <taxon>ecological metagenomes</taxon>
    </lineage>
</organism>
<evidence type="ECO:0000313" key="1">
    <source>
        <dbReference type="EMBL" id="MPM48317.1"/>
    </source>
</evidence>